<proteinExistence type="predicted"/>
<dbReference type="AlphaFoldDB" id="A0A2P8D4H9"/>
<name>A0A2P8D4H9_9BACT</name>
<sequence>MNAAKLQLNKSRIADLNLNEMQMVQGGNDSIGVIDPIKTKTIQPPRQSVPFYITCRNCNPNTNSIGCCDAV</sequence>
<dbReference type="InterPro" id="IPR058238">
    <property type="entry name" value="Lant_leader_dom"/>
</dbReference>
<dbReference type="Proteomes" id="UP000240572">
    <property type="component" value="Unassembled WGS sequence"/>
</dbReference>
<reference evidence="1 2" key="1">
    <citation type="submission" date="2018-03" db="EMBL/GenBank/DDBJ databases">
        <title>Genomic Encyclopedia of Type Strains, Phase III (KMG-III): the genomes of soil and plant-associated and newly described type strains.</title>
        <authorList>
            <person name="Whitman W."/>
        </authorList>
    </citation>
    <scope>NUCLEOTIDE SEQUENCE [LARGE SCALE GENOMIC DNA]</scope>
    <source>
        <strain evidence="1 2">CGMCC 1.12700</strain>
    </source>
</reference>
<organism evidence="1 2">
    <name type="scientific">Taibaiella chishuiensis</name>
    <dbReference type="NCBI Taxonomy" id="1434707"/>
    <lineage>
        <taxon>Bacteria</taxon>
        <taxon>Pseudomonadati</taxon>
        <taxon>Bacteroidota</taxon>
        <taxon>Chitinophagia</taxon>
        <taxon>Chitinophagales</taxon>
        <taxon>Chitinophagaceae</taxon>
        <taxon>Taibaiella</taxon>
    </lineage>
</organism>
<gene>
    <name evidence="1" type="ORF">B0I18_104210</name>
</gene>
<keyword evidence="2" id="KW-1185">Reference proteome</keyword>
<accession>A0A2P8D4H9</accession>
<protein>
    <submittedName>
        <fullName evidence="1">Uncharacterized protein</fullName>
    </submittedName>
</protein>
<dbReference type="EMBL" id="PYGD01000004">
    <property type="protein sequence ID" value="PSK92112.1"/>
    <property type="molecule type" value="Genomic_DNA"/>
</dbReference>
<dbReference type="NCBIfam" id="NF038153">
    <property type="entry name" value="lant_leader_L1a"/>
    <property type="match status" value="1"/>
</dbReference>
<evidence type="ECO:0000313" key="2">
    <source>
        <dbReference type="Proteomes" id="UP000240572"/>
    </source>
</evidence>
<comment type="caution">
    <text evidence="1">The sequence shown here is derived from an EMBL/GenBank/DDBJ whole genome shotgun (WGS) entry which is preliminary data.</text>
</comment>
<evidence type="ECO:0000313" key="1">
    <source>
        <dbReference type="EMBL" id="PSK92112.1"/>
    </source>
</evidence>